<protein>
    <submittedName>
        <fullName evidence="3">Uncharacterized protein</fullName>
    </submittedName>
</protein>
<name>A0ABW2HXC4_9ACTN</name>
<organism evidence="3 4">
    <name type="scientific">Paractinoplanes rhizophilus</name>
    <dbReference type="NCBI Taxonomy" id="1416877"/>
    <lineage>
        <taxon>Bacteria</taxon>
        <taxon>Bacillati</taxon>
        <taxon>Actinomycetota</taxon>
        <taxon>Actinomycetes</taxon>
        <taxon>Micromonosporales</taxon>
        <taxon>Micromonosporaceae</taxon>
        <taxon>Paractinoplanes</taxon>
    </lineage>
</organism>
<dbReference type="Proteomes" id="UP001596548">
    <property type="component" value="Unassembled WGS sequence"/>
</dbReference>
<evidence type="ECO:0000313" key="3">
    <source>
        <dbReference type="EMBL" id="MFC7277735.1"/>
    </source>
</evidence>
<reference evidence="4" key="1">
    <citation type="journal article" date="2019" name="Int. J. Syst. Evol. Microbiol.">
        <title>The Global Catalogue of Microorganisms (GCM) 10K type strain sequencing project: providing services to taxonomists for standard genome sequencing and annotation.</title>
        <authorList>
            <consortium name="The Broad Institute Genomics Platform"/>
            <consortium name="The Broad Institute Genome Sequencing Center for Infectious Disease"/>
            <person name="Wu L."/>
            <person name="Ma J."/>
        </authorList>
    </citation>
    <scope>NUCLEOTIDE SEQUENCE [LARGE SCALE GENOMIC DNA]</scope>
    <source>
        <strain evidence="4">XZYJT-10</strain>
    </source>
</reference>
<feature type="region of interest" description="Disordered" evidence="1">
    <location>
        <begin position="75"/>
        <end position="99"/>
    </location>
</feature>
<sequence length="99" mass="10002">MVSYQAQAVPVSSAAMAAAVVVPYAGSTIDRTLGTRVRRKTAISRRASSASADAAISTTTSRPICDALPANWAMPSAGVGGGNRTSTPSVPTAPRISAR</sequence>
<comment type="caution">
    <text evidence="3">The sequence shown here is derived from an EMBL/GenBank/DDBJ whole genome shotgun (WGS) entry which is preliminary data.</text>
</comment>
<dbReference type="EMBL" id="JBHTBJ010000025">
    <property type="protein sequence ID" value="MFC7277735.1"/>
    <property type="molecule type" value="Genomic_DNA"/>
</dbReference>
<evidence type="ECO:0000256" key="1">
    <source>
        <dbReference type="SAM" id="MobiDB-lite"/>
    </source>
</evidence>
<evidence type="ECO:0000313" key="4">
    <source>
        <dbReference type="Proteomes" id="UP001596548"/>
    </source>
</evidence>
<keyword evidence="4" id="KW-1185">Reference proteome</keyword>
<gene>
    <name evidence="3" type="ORF">ACFQS1_27425</name>
</gene>
<proteinExistence type="predicted"/>
<feature type="signal peptide" evidence="2">
    <location>
        <begin position="1"/>
        <end position="17"/>
    </location>
</feature>
<evidence type="ECO:0000256" key="2">
    <source>
        <dbReference type="SAM" id="SignalP"/>
    </source>
</evidence>
<dbReference type="RefSeq" id="WP_378973710.1">
    <property type="nucleotide sequence ID" value="NZ_JBHTBJ010000025.1"/>
</dbReference>
<keyword evidence="2" id="KW-0732">Signal</keyword>
<feature type="chain" id="PRO_5047265435" evidence="2">
    <location>
        <begin position="18"/>
        <end position="99"/>
    </location>
</feature>
<accession>A0ABW2HXC4</accession>